<feature type="transmembrane region" description="Helical" evidence="5">
    <location>
        <begin position="162"/>
        <end position="183"/>
    </location>
</feature>
<gene>
    <name evidence="6" type="primary">ytaF</name>
    <name evidence="6" type="ORF">P4U88_16605</name>
</gene>
<feature type="transmembrane region" description="Helical" evidence="5">
    <location>
        <begin position="34"/>
        <end position="58"/>
    </location>
</feature>
<dbReference type="EMBL" id="JARMDB010000011">
    <property type="protein sequence ID" value="MED1567537.1"/>
    <property type="molecule type" value="Genomic_DNA"/>
</dbReference>
<evidence type="ECO:0000256" key="1">
    <source>
        <dbReference type="ARBA" id="ARBA00022475"/>
    </source>
</evidence>
<protein>
    <submittedName>
        <fullName evidence="6">Sporulation membrane protein YtaF</fullName>
    </submittedName>
</protein>
<dbReference type="InterPro" id="IPR003810">
    <property type="entry name" value="Mntp/YtaF"/>
</dbReference>
<dbReference type="RefSeq" id="WP_197088219.1">
    <property type="nucleotide sequence ID" value="NZ_CBCSHB010000001.1"/>
</dbReference>
<dbReference type="InterPro" id="IPR014205">
    <property type="entry name" value="Spore_YtaF"/>
</dbReference>
<keyword evidence="3 5" id="KW-1133">Transmembrane helix</keyword>
<evidence type="ECO:0000313" key="7">
    <source>
        <dbReference type="Proteomes" id="UP001309448"/>
    </source>
</evidence>
<evidence type="ECO:0000256" key="4">
    <source>
        <dbReference type="ARBA" id="ARBA00023136"/>
    </source>
</evidence>
<dbReference type="NCBIfam" id="TIGR02840">
    <property type="entry name" value="spore_YtaF"/>
    <property type="match status" value="1"/>
</dbReference>
<keyword evidence="7" id="KW-1185">Reference proteome</keyword>
<dbReference type="Proteomes" id="UP001309448">
    <property type="component" value="Unassembled WGS sequence"/>
</dbReference>
<evidence type="ECO:0000256" key="5">
    <source>
        <dbReference type="SAM" id="Phobius"/>
    </source>
</evidence>
<comment type="caution">
    <text evidence="6">The sequence shown here is derived from an EMBL/GenBank/DDBJ whole genome shotgun (WGS) entry which is preliminary data.</text>
</comment>
<evidence type="ECO:0000313" key="6">
    <source>
        <dbReference type="EMBL" id="MED1567537.1"/>
    </source>
</evidence>
<evidence type="ECO:0000256" key="2">
    <source>
        <dbReference type="ARBA" id="ARBA00022692"/>
    </source>
</evidence>
<name>A0ABU6MXE9_9BACI</name>
<organism evidence="6 7">
    <name type="scientific">Bacillus paramycoides</name>
    <dbReference type="NCBI Taxonomy" id="2026194"/>
    <lineage>
        <taxon>Bacteria</taxon>
        <taxon>Bacillati</taxon>
        <taxon>Bacillota</taxon>
        <taxon>Bacilli</taxon>
        <taxon>Bacillales</taxon>
        <taxon>Bacillaceae</taxon>
        <taxon>Bacillus</taxon>
        <taxon>Bacillus cereus group</taxon>
    </lineage>
</organism>
<feature type="transmembrane region" description="Helical" evidence="5">
    <location>
        <begin position="6"/>
        <end position="27"/>
    </location>
</feature>
<dbReference type="GeneID" id="87593716"/>
<keyword evidence="4 5" id="KW-0472">Membrane</keyword>
<accession>A0ABU6MXE9</accession>
<proteinExistence type="predicted"/>
<feature type="transmembrane region" description="Helical" evidence="5">
    <location>
        <begin position="64"/>
        <end position="84"/>
    </location>
</feature>
<reference evidence="6 7" key="1">
    <citation type="submission" date="2023-03" db="EMBL/GenBank/DDBJ databases">
        <title>Bacillus Genome Sequencing.</title>
        <authorList>
            <person name="Dunlap C."/>
        </authorList>
    </citation>
    <scope>NUCLEOTIDE SEQUENCE [LARGE SCALE GENOMIC DNA]</scope>
    <source>
        <strain evidence="6 7">B-615</strain>
    </source>
</reference>
<keyword evidence="2 5" id="KW-0812">Transmembrane</keyword>
<sequence>MMAWMMILALTISSSIDNFGVGISYGIRGIRINAFSNFIISVICFLFSAAGIYFGVWLSKVLPGIFPVIVGSLLLVIIGIRIMLLAMPRKNKEVASIREVEGETSNKDGVSGSLKTIMKDPTKADIDKSGSIGFVESLFLGVALSANALTNGLGAGLLGLSPIAICLAASIASFITVWAGVVLGEKVANVRIGKFTIGQFGTLISGVLLVIIAFTAFLD</sequence>
<feature type="transmembrane region" description="Helical" evidence="5">
    <location>
        <begin position="195"/>
        <end position="218"/>
    </location>
</feature>
<dbReference type="PANTHER" id="PTHR35529:SF2">
    <property type="entry name" value="SPORULATION PROTEIN YTAF-RELATED"/>
    <property type="match status" value="1"/>
</dbReference>
<evidence type="ECO:0000256" key="3">
    <source>
        <dbReference type="ARBA" id="ARBA00022989"/>
    </source>
</evidence>
<dbReference type="PANTHER" id="PTHR35529">
    <property type="entry name" value="MANGANESE EFFLUX PUMP MNTP-RELATED"/>
    <property type="match status" value="1"/>
</dbReference>
<dbReference type="Pfam" id="PF02659">
    <property type="entry name" value="Mntp"/>
    <property type="match status" value="2"/>
</dbReference>
<feature type="transmembrane region" description="Helical" evidence="5">
    <location>
        <begin position="132"/>
        <end position="150"/>
    </location>
</feature>
<keyword evidence="1" id="KW-1003">Cell membrane</keyword>